<evidence type="ECO:0000313" key="6">
    <source>
        <dbReference type="Proteomes" id="UP001527882"/>
    </source>
</evidence>
<dbReference type="InterPro" id="IPR014710">
    <property type="entry name" value="RmlC-like_jellyroll"/>
</dbReference>
<protein>
    <submittedName>
        <fullName evidence="5">Helix-turn-helix domain-containing protein</fullName>
    </submittedName>
</protein>
<dbReference type="RefSeq" id="WP_269883777.1">
    <property type="nucleotide sequence ID" value="NZ_JAQAGZ010000016.1"/>
</dbReference>
<name>A0ABT4QED9_9BACL</name>
<proteinExistence type="predicted"/>
<dbReference type="SUPFAM" id="SSF46689">
    <property type="entry name" value="Homeodomain-like"/>
    <property type="match status" value="1"/>
</dbReference>
<comment type="caution">
    <text evidence="5">The sequence shown here is derived from an EMBL/GenBank/DDBJ whole genome shotgun (WGS) entry which is preliminary data.</text>
</comment>
<dbReference type="SUPFAM" id="SSF51215">
    <property type="entry name" value="Regulatory protein AraC"/>
    <property type="match status" value="1"/>
</dbReference>
<dbReference type="Pfam" id="PF02311">
    <property type="entry name" value="AraC_binding"/>
    <property type="match status" value="1"/>
</dbReference>
<dbReference type="Gene3D" id="1.10.10.60">
    <property type="entry name" value="Homeodomain-like"/>
    <property type="match status" value="2"/>
</dbReference>
<dbReference type="PROSITE" id="PS01124">
    <property type="entry name" value="HTH_ARAC_FAMILY_2"/>
    <property type="match status" value="1"/>
</dbReference>
<reference evidence="5 6" key="1">
    <citation type="submission" date="2022-12" db="EMBL/GenBank/DDBJ databases">
        <title>Draft genome sequence of Paenibacillus sp. dW9.</title>
        <authorList>
            <person name="Choi E.-W."/>
            <person name="Kim D.-U."/>
        </authorList>
    </citation>
    <scope>NUCLEOTIDE SEQUENCE [LARGE SCALE GENOMIC DNA]</scope>
    <source>
        <strain evidence="6">dW9</strain>
    </source>
</reference>
<dbReference type="Proteomes" id="UP001527882">
    <property type="component" value="Unassembled WGS sequence"/>
</dbReference>
<keyword evidence="6" id="KW-1185">Reference proteome</keyword>
<dbReference type="InterPro" id="IPR003313">
    <property type="entry name" value="AraC-bd"/>
</dbReference>
<evidence type="ECO:0000259" key="4">
    <source>
        <dbReference type="PROSITE" id="PS01124"/>
    </source>
</evidence>
<keyword evidence="1" id="KW-0805">Transcription regulation</keyword>
<dbReference type="InterPro" id="IPR037923">
    <property type="entry name" value="HTH-like"/>
</dbReference>
<evidence type="ECO:0000313" key="5">
    <source>
        <dbReference type="EMBL" id="MCZ8515246.1"/>
    </source>
</evidence>
<keyword evidence="3" id="KW-0804">Transcription</keyword>
<dbReference type="InterPro" id="IPR018060">
    <property type="entry name" value="HTH_AraC"/>
</dbReference>
<keyword evidence="2" id="KW-0238">DNA-binding</keyword>
<sequence length="291" mass="34069">MPKMTSHIPLHPFVYYATRYPFQPGQISGPRICYSASIYLIEQGTGKLGMNGITYMMKPGTLIYIPAGKVHRWEADSSSPMVHVCCYFDWRYVDRSSLSPLAAPICFDLPKLQSEYVGPAYPLEIHEITYIDKIQVWVHLFEGFYKSNELGDSHQFRRDLKVQGYFQLFLEHFLEHTLSARHRIDPRIFKLLDRMEQDILNGQLRTTQAYQEELQLSRGYFHEIFKKATGFTPTQYVQVYRISLIQADLLQTDLSVTELAEKHHFASIHYLSRLFHKMTGETPTEYRARNR</sequence>
<evidence type="ECO:0000256" key="2">
    <source>
        <dbReference type="ARBA" id="ARBA00023125"/>
    </source>
</evidence>
<dbReference type="PANTHER" id="PTHR43280:SF2">
    <property type="entry name" value="HTH-TYPE TRANSCRIPTIONAL REGULATOR EXSA"/>
    <property type="match status" value="1"/>
</dbReference>
<evidence type="ECO:0000256" key="1">
    <source>
        <dbReference type="ARBA" id="ARBA00023015"/>
    </source>
</evidence>
<dbReference type="Pfam" id="PF12833">
    <property type="entry name" value="HTH_18"/>
    <property type="match status" value="1"/>
</dbReference>
<evidence type="ECO:0000256" key="3">
    <source>
        <dbReference type="ARBA" id="ARBA00023163"/>
    </source>
</evidence>
<dbReference type="EMBL" id="JAQAGZ010000016">
    <property type="protein sequence ID" value="MCZ8515246.1"/>
    <property type="molecule type" value="Genomic_DNA"/>
</dbReference>
<dbReference type="InterPro" id="IPR009057">
    <property type="entry name" value="Homeodomain-like_sf"/>
</dbReference>
<accession>A0ABT4QED9</accession>
<dbReference type="PANTHER" id="PTHR43280">
    <property type="entry name" value="ARAC-FAMILY TRANSCRIPTIONAL REGULATOR"/>
    <property type="match status" value="1"/>
</dbReference>
<feature type="domain" description="HTH araC/xylS-type" evidence="4">
    <location>
        <begin position="189"/>
        <end position="289"/>
    </location>
</feature>
<organism evidence="5 6">
    <name type="scientific">Paenibacillus gyeongsangnamensis</name>
    <dbReference type="NCBI Taxonomy" id="3388067"/>
    <lineage>
        <taxon>Bacteria</taxon>
        <taxon>Bacillati</taxon>
        <taxon>Bacillota</taxon>
        <taxon>Bacilli</taxon>
        <taxon>Bacillales</taxon>
        <taxon>Paenibacillaceae</taxon>
        <taxon>Paenibacillus</taxon>
    </lineage>
</organism>
<gene>
    <name evidence="5" type="ORF">O9H85_23075</name>
</gene>
<dbReference type="SMART" id="SM00342">
    <property type="entry name" value="HTH_ARAC"/>
    <property type="match status" value="1"/>
</dbReference>
<dbReference type="Gene3D" id="2.60.120.10">
    <property type="entry name" value="Jelly Rolls"/>
    <property type="match status" value="1"/>
</dbReference>